<organism evidence="1 2">
    <name type="scientific">Zoarces viviparus</name>
    <name type="common">Viviparous eelpout</name>
    <name type="synonym">Blennius viviparus</name>
    <dbReference type="NCBI Taxonomy" id="48416"/>
    <lineage>
        <taxon>Eukaryota</taxon>
        <taxon>Metazoa</taxon>
        <taxon>Chordata</taxon>
        <taxon>Craniata</taxon>
        <taxon>Vertebrata</taxon>
        <taxon>Euteleostomi</taxon>
        <taxon>Actinopterygii</taxon>
        <taxon>Neopterygii</taxon>
        <taxon>Teleostei</taxon>
        <taxon>Neoteleostei</taxon>
        <taxon>Acanthomorphata</taxon>
        <taxon>Eupercaria</taxon>
        <taxon>Perciformes</taxon>
        <taxon>Cottioidei</taxon>
        <taxon>Zoarcales</taxon>
        <taxon>Zoarcidae</taxon>
        <taxon>Zoarcinae</taxon>
        <taxon>Zoarces</taxon>
    </lineage>
</organism>
<evidence type="ECO:0000313" key="2">
    <source>
        <dbReference type="Proteomes" id="UP001488805"/>
    </source>
</evidence>
<protein>
    <submittedName>
        <fullName evidence="1">Uncharacterized protein</fullName>
    </submittedName>
</protein>
<dbReference type="Proteomes" id="UP001488805">
    <property type="component" value="Unassembled WGS sequence"/>
</dbReference>
<reference evidence="1 2" key="1">
    <citation type="journal article" date="2024" name="Genome Biol. Evol.">
        <title>Chromosome-level genome assembly of the viviparous eelpout Zoarces viviparus.</title>
        <authorList>
            <person name="Fuhrmann N."/>
            <person name="Brasseur M.V."/>
            <person name="Bakowski C.E."/>
            <person name="Podsiadlowski L."/>
            <person name="Prost S."/>
            <person name="Krehenwinkel H."/>
            <person name="Mayer C."/>
        </authorList>
    </citation>
    <scope>NUCLEOTIDE SEQUENCE [LARGE SCALE GENOMIC DNA]</scope>
    <source>
        <strain evidence="1">NO-MEL_2022_Ind0_liver</strain>
    </source>
</reference>
<sequence length="67" mass="7166">MAGEGPCAKCTSAQSWGRSSGDIVSLKHRHSGYSNILEPKGAPWATCRLKSECESDLCYNGAVHGLR</sequence>
<dbReference type="AlphaFoldDB" id="A0AAW1FWT5"/>
<dbReference type="EMBL" id="JBCEZU010000023">
    <property type="protein sequence ID" value="KAK9539347.1"/>
    <property type="molecule type" value="Genomic_DNA"/>
</dbReference>
<evidence type="ECO:0000313" key="1">
    <source>
        <dbReference type="EMBL" id="KAK9539347.1"/>
    </source>
</evidence>
<gene>
    <name evidence="1" type="ORF">VZT92_004457</name>
</gene>
<name>A0AAW1FWT5_ZOAVI</name>
<keyword evidence="2" id="KW-1185">Reference proteome</keyword>
<accession>A0AAW1FWT5</accession>
<proteinExistence type="predicted"/>
<comment type="caution">
    <text evidence="1">The sequence shown here is derived from an EMBL/GenBank/DDBJ whole genome shotgun (WGS) entry which is preliminary data.</text>
</comment>